<organism evidence="1 2">
    <name type="scientific">Roseovarius albus</name>
    <dbReference type="NCBI Taxonomy" id="1247867"/>
    <lineage>
        <taxon>Bacteria</taxon>
        <taxon>Pseudomonadati</taxon>
        <taxon>Pseudomonadota</taxon>
        <taxon>Alphaproteobacteria</taxon>
        <taxon>Rhodobacterales</taxon>
        <taxon>Roseobacteraceae</taxon>
        <taxon>Roseovarius</taxon>
    </lineage>
</organism>
<name>A0A1X6ZTL2_9RHOB</name>
<evidence type="ECO:0000313" key="2">
    <source>
        <dbReference type="Proteomes" id="UP000193061"/>
    </source>
</evidence>
<evidence type="ECO:0000313" key="1">
    <source>
        <dbReference type="EMBL" id="SLN59219.1"/>
    </source>
</evidence>
<protein>
    <submittedName>
        <fullName evidence="1">Uncharacterized protein</fullName>
    </submittedName>
</protein>
<dbReference type="EMBL" id="FWFX01000010">
    <property type="protein sequence ID" value="SLN59219.1"/>
    <property type="molecule type" value="Genomic_DNA"/>
</dbReference>
<keyword evidence="2" id="KW-1185">Reference proteome</keyword>
<reference evidence="1 2" key="1">
    <citation type="submission" date="2017-03" db="EMBL/GenBank/DDBJ databases">
        <authorList>
            <person name="Afonso C.L."/>
            <person name="Miller P.J."/>
            <person name="Scott M.A."/>
            <person name="Spackman E."/>
            <person name="Goraichik I."/>
            <person name="Dimitrov K.M."/>
            <person name="Suarez D.L."/>
            <person name="Swayne D.E."/>
        </authorList>
    </citation>
    <scope>NUCLEOTIDE SEQUENCE [LARGE SCALE GENOMIC DNA]</scope>
    <source>
        <strain evidence="1 2">CECT 7450</strain>
    </source>
</reference>
<gene>
    <name evidence="1" type="ORF">ROA7450_03062</name>
</gene>
<sequence length="85" mass="9845">MLERCRREAIAVFVLTAVPTLITRVRTASYSFINSDIYSSISYFLLHPIHILKKNGYALLRMERCRYIRNSHKGTGHAYGRLITV</sequence>
<proteinExistence type="predicted"/>
<dbReference type="Proteomes" id="UP000193061">
    <property type="component" value="Unassembled WGS sequence"/>
</dbReference>
<accession>A0A1X6ZTL2</accession>
<dbReference type="AlphaFoldDB" id="A0A1X6ZTL2"/>